<feature type="compositionally biased region" description="Basic and acidic residues" evidence="2">
    <location>
        <begin position="494"/>
        <end position="514"/>
    </location>
</feature>
<dbReference type="Gene3D" id="3.90.190.10">
    <property type="entry name" value="Protein tyrosine phosphatase superfamily"/>
    <property type="match status" value="1"/>
</dbReference>
<feature type="compositionally biased region" description="Basic and acidic residues" evidence="2">
    <location>
        <begin position="528"/>
        <end position="544"/>
    </location>
</feature>
<proteinExistence type="predicted"/>
<evidence type="ECO:0000259" key="3">
    <source>
        <dbReference type="Pfam" id="PF22784"/>
    </source>
</evidence>
<dbReference type="AlphaFoldDB" id="A0A367LCB5"/>
<organism evidence="4 5">
    <name type="scientific">Ophiocordyceps polyrhachis-furcata BCC 54312</name>
    <dbReference type="NCBI Taxonomy" id="1330021"/>
    <lineage>
        <taxon>Eukaryota</taxon>
        <taxon>Fungi</taxon>
        <taxon>Dikarya</taxon>
        <taxon>Ascomycota</taxon>
        <taxon>Pezizomycotina</taxon>
        <taxon>Sordariomycetes</taxon>
        <taxon>Hypocreomycetidae</taxon>
        <taxon>Hypocreales</taxon>
        <taxon>Ophiocordycipitaceae</taxon>
        <taxon>Ophiocordyceps</taxon>
    </lineage>
</organism>
<feature type="region of interest" description="Disordered" evidence="2">
    <location>
        <begin position="349"/>
        <end position="368"/>
    </location>
</feature>
<feature type="region of interest" description="Disordered" evidence="2">
    <location>
        <begin position="400"/>
        <end position="429"/>
    </location>
</feature>
<dbReference type="Pfam" id="PF22784">
    <property type="entry name" value="PTP-SAK"/>
    <property type="match status" value="1"/>
</dbReference>
<feature type="compositionally biased region" description="Polar residues" evidence="2">
    <location>
        <begin position="515"/>
        <end position="527"/>
    </location>
</feature>
<reference evidence="4 5" key="1">
    <citation type="journal article" date="2015" name="BMC Genomics">
        <title>Insights from the genome of Ophiocordyceps polyrhachis-furcata to pathogenicity and host specificity in insect fungi.</title>
        <authorList>
            <person name="Wichadakul D."/>
            <person name="Kobmoo N."/>
            <person name="Ingsriswang S."/>
            <person name="Tangphatsornruang S."/>
            <person name="Chantasingh D."/>
            <person name="Luangsa-ard J.J."/>
            <person name="Eurwilaichitr L."/>
        </authorList>
    </citation>
    <scope>NUCLEOTIDE SEQUENCE [LARGE SCALE GENOMIC DNA]</scope>
    <source>
        <strain evidence="4 5">BCC 54312</strain>
    </source>
</reference>
<dbReference type="STRING" id="1330021.A0A367LCB5"/>
<sequence length="883" mass="98039">MGALPGHGFQRFEWVNDFLAHGDKLARSSAPHYRCDDSSQSMTEESIQFLKENGIKHVISLNTYAEEPAIAKSLADNNIRYTPLPTFDFEPISLGHVLQGVEAFILNPTEPTLVWCGFGHGRTGTLISAIQMHRLWECSFPKTALQLDEKRLKENFVETAGQRHALNIYQYILDSKDSMTRDMRLLTGDYFLAFKSAVRRARKETHATYVLELLEPQTKFTPVIELAGDLAFAIEILQRFSSLTYSIMSSLKMPIPRPSPRDMGMINKASNMNELTNHLFQVLQEISFMRAFMAFFQEYAAPVPILQKLHDRMADFIEAEHDVVLRTSQAIQNGLARNYFEHLEQEKIRKGEAAQSPPSQSPESVSEEELLYGFAAEEAAQLAAKMPGVTRFSPEKSFLERTPELDEEEPHLETASAKAKAGRKENAKTAREKIALEEKVYGTDPKNNPLMVFLGPEAWDSKLSIGTAKTKVPAAVTDEIKESPSVGRLDAVGEFEHQNKEKQEQTISTERTDVTDSGGSRLLSTSDKSNERHEETSEEYRTPSEGDSSADGLFEEMPSENTMSSEATSLEEVESLPEEVSFEEDKPLLEAMDQDEETPDGYSTPEGELVSDYLTEQMGQGEQTTKDEAVASTAEVLVGESLVRESDVKDEAVTSTPEVQVGKSLVHESNVKEQPATSIPDIRVKQPSVDESNEAEIAFTSTDDWANAVGVFLASVGSVTGARILAHMAVNRGGQMSSPGSPVRLPSKASSLGVSRESLGVSQESLESLSDSLPVSIDVDPEETLALVQQVMEETVLEAVNNIPCPPMGPVEDRGRSMRLRESLKKGQMRSIPPLAHSSWLVKRTMDGEETAEQRAWKVKRLGPVIKRTVLRTLIRMLDKYDL</sequence>
<accession>A0A367LCB5</accession>
<evidence type="ECO:0000313" key="4">
    <source>
        <dbReference type="EMBL" id="RCI12069.1"/>
    </source>
</evidence>
<protein>
    <recommendedName>
        <fullName evidence="3">Swiss Army Knife protein DSP-PTPase phosphatase domain-containing protein</fullName>
    </recommendedName>
</protein>
<feature type="compositionally biased region" description="Low complexity" evidence="2">
    <location>
        <begin position="353"/>
        <end position="364"/>
    </location>
</feature>
<dbReference type="SUPFAM" id="SSF52799">
    <property type="entry name" value="(Phosphotyrosine protein) phosphatases II"/>
    <property type="match status" value="1"/>
</dbReference>
<comment type="caution">
    <text evidence="4">The sequence shown here is derived from an EMBL/GenBank/DDBJ whole genome shotgun (WGS) entry which is preliminary data.</text>
</comment>
<keyword evidence="5" id="KW-1185">Reference proteome</keyword>
<dbReference type="InterPro" id="IPR057023">
    <property type="entry name" value="PTP-SAK"/>
</dbReference>
<dbReference type="EMBL" id="LKCN02000007">
    <property type="protein sequence ID" value="RCI12069.1"/>
    <property type="molecule type" value="Genomic_DNA"/>
</dbReference>
<feature type="compositionally biased region" description="Acidic residues" evidence="2">
    <location>
        <begin position="569"/>
        <end position="582"/>
    </location>
</feature>
<evidence type="ECO:0000313" key="5">
    <source>
        <dbReference type="Proteomes" id="UP000253664"/>
    </source>
</evidence>
<keyword evidence="1" id="KW-0378">Hydrolase</keyword>
<dbReference type="InterPro" id="IPR029021">
    <property type="entry name" value="Prot-tyrosine_phosphatase-like"/>
</dbReference>
<dbReference type="OrthoDB" id="4926752at2759"/>
<gene>
    <name evidence="4" type="ORF">L249_1268</name>
</gene>
<feature type="region of interest" description="Disordered" evidence="2">
    <location>
        <begin position="485"/>
        <end position="608"/>
    </location>
</feature>
<feature type="region of interest" description="Disordered" evidence="2">
    <location>
        <begin position="733"/>
        <end position="756"/>
    </location>
</feature>
<feature type="domain" description="Swiss Army Knife protein DSP-PTPase phosphatase" evidence="3">
    <location>
        <begin position="39"/>
        <end position="129"/>
    </location>
</feature>
<dbReference type="GO" id="GO:0016791">
    <property type="term" value="F:phosphatase activity"/>
    <property type="evidence" value="ECO:0007669"/>
    <property type="project" value="UniProtKB-ARBA"/>
</dbReference>
<name>A0A367LCB5_9HYPO</name>
<dbReference type="Proteomes" id="UP000253664">
    <property type="component" value="Unassembled WGS sequence"/>
</dbReference>
<evidence type="ECO:0000256" key="2">
    <source>
        <dbReference type="SAM" id="MobiDB-lite"/>
    </source>
</evidence>
<feature type="compositionally biased region" description="Polar residues" evidence="2">
    <location>
        <begin position="559"/>
        <end position="568"/>
    </location>
</feature>
<evidence type="ECO:0000256" key="1">
    <source>
        <dbReference type="ARBA" id="ARBA00022801"/>
    </source>
</evidence>